<dbReference type="PANTHER" id="PTHR43289">
    <property type="entry name" value="MITOGEN-ACTIVATED PROTEIN KINASE KINASE KINASE 20-RELATED"/>
    <property type="match status" value="1"/>
</dbReference>
<organism evidence="10 11">
    <name type="scientific">Pseudonocardia charpentierae</name>
    <dbReference type="NCBI Taxonomy" id="3075545"/>
    <lineage>
        <taxon>Bacteria</taxon>
        <taxon>Bacillati</taxon>
        <taxon>Actinomycetota</taxon>
        <taxon>Actinomycetes</taxon>
        <taxon>Pseudonocardiales</taxon>
        <taxon>Pseudonocardiaceae</taxon>
        <taxon>Pseudonocardia</taxon>
    </lineage>
</organism>
<name>A0ABU2NJD2_9PSEU</name>
<keyword evidence="4" id="KW-0547">Nucleotide-binding</keyword>
<dbReference type="RefSeq" id="WP_311560362.1">
    <property type="nucleotide sequence ID" value="NZ_JAVREJ010000048.1"/>
</dbReference>
<dbReference type="SMART" id="SM00220">
    <property type="entry name" value="S_TKc"/>
    <property type="match status" value="1"/>
</dbReference>
<keyword evidence="8" id="KW-0812">Transmembrane</keyword>
<evidence type="ECO:0000256" key="8">
    <source>
        <dbReference type="SAM" id="Phobius"/>
    </source>
</evidence>
<dbReference type="CDD" id="cd14014">
    <property type="entry name" value="STKc_PknB_like"/>
    <property type="match status" value="1"/>
</dbReference>
<dbReference type="Pfam" id="PF02534">
    <property type="entry name" value="T4SS-DNA_transf"/>
    <property type="match status" value="1"/>
</dbReference>
<sequence>MTRPVPGGRAGHLLSEAAAPLLLLAAIGLGGLTILDVWAAAGLATGTWPDLSPALLGAMVRGGPTAVLGPGIPTYGFTAVLTTLAAAEALTAVAAAVLLTRGGRVGDPRRSLLGRAELDDLAGHRAAARAARLRPGLPVDAPARERGIRLLQVAGRDVWMSWEDVALVVMGPRANKTSALAVPAVLSAPGLVIATSNKADLWALTCGLRGQAGPVWTFDPQAIAHAPQLWWWDPLRAIREAPDDHRYEAAARLAAHFMGTIGGNRRDPFFHAAGEQVLVGTLLAAALSLGTMRDVLAWLQYGRRDAITALDRAGAGIEAADLEASLGGADVTAKGIFQTARTATKALTSERTLRWITPPDTWRTPQHRAGDRPDEFPEGEFTDVLDREVAVKLIRPDVVNTPEQAEEFVRRFRREARVTARIRHHGVPQVFDALLDRSAERVFLVMELVDGTSLTSFVDPRRPLPVSWAVAVAAQICTVLSHAHALPVVHRDLKPDNVLVSEDGMVTVLDFGIAAVLDDDVTRLTATGTPMGTSHYMSPEQIQGTGVGPASDLYALGCILHELLAAQPVYDGRTDFVRMQQHVQDLPQPLREIRDNVPAALERLVLDLLAKAPESRPADALEVYDRLAPLLPQQGSGLKTETIDGLPDPTQPYRRPHAPRARPSTPAPATAPVDLVFLDPGLRAEIDSAVDVSGRMLVDDDYTAAAELLESAINSVGAVLGTEDPRVLYLRSRRAAALFLADRVRSALKEFDGLIAAYARTSGANSRAGLDCVHQAAHCRAHLGHYAAARRQFAQVLDSVRTRDGDASGTALDLRRSIGLMLQAEGRTTDAGSVLSALHSDLLIVHGAAHEDTVEISNILKQLRL</sequence>
<dbReference type="Gene3D" id="1.10.510.10">
    <property type="entry name" value="Transferase(Phosphotransferase) domain 1"/>
    <property type="match status" value="1"/>
</dbReference>
<comment type="caution">
    <text evidence="10">The sequence shown here is derived from an EMBL/GenBank/DDBJ whole genome shotgun (WGS) entry which is preliminary data.</text>
</comment>
<dbReference type="EMBL" id="JAVREJ010000048">
    <property type="protein sequence ID" value="MDT0353851.1"/>
    <property type="molecule type" value="Genomic_DNA"/>
</dbReference>
<keyword evidence="11" id="KW-1185">Reference proteome</keyword>
<dbReference type="Proteomes" id="UP001183202">
    <property type="component" value="Unassembled WGS sequence"/>
</dbReference>
<feature type="region of interest" description="Disordered" evidence="7">
    <location>
        <begin position="635"/>
        <end position="669"/>
    </location>
</feature>
<dbReference type="Pfam" id="PF00069">
    <property type="entry name" value="Pkinase"/>
    <property type="match status" value="1"/>
</dbReference>
<keyword evidence="8" id="KW-1133">Transmembrane helix</keyword>
<gene>
    <name evidence="10" type="ORF">RM445_30635</name>
</gene>
<dbReference type="InterPro" id="IPR008271">
    <property type="entry name" value="Ser/Thr_kinase_AS"/>
</dbReference>
<feature type="transmembrane region" description="Helical" evidence="8">
    <location>
        <begin position="21"/>
        <end position="41"/>
    </location>
</feature>
<dbReference type="InterPro" id="IPR011990">
    <property type="entry name" value="TPR-like_helical_dom_sf"/>
</dbReference>
<evidence type="ECO:0000256" key="7">
    <source>
        <dbReference type="SAM" id="MobiDB-lite"/>
    </source>
</evidence>
<evidence type="ECO:0000256" key="4">
    <source>
        <dbReference type="ARBA" id="ARBA00022741"/>
    </source>
</evidence>
<proteinExistence type="predicted"/>
<evidence type="ECO:0000259" key="9">
    <source>
        <dbReference type="PROSITE" id="PS50011"/>
    </source>
</evidence>
<dbReference type="Gene3D" id="1.25.40.10">
    <property type="entry name" value="Tetratricopeptide repeat domain"/>
    <property type="match status" value="1"/>
</dbReference>
<evidence type="ECO:0000256" key="5">
    <source>
        <dbReference type="ARBA" id="ARBA00022777"/>
    </source>
</evidence>
<keyword evidence="3" id="KW-0808">Transferase</keyword>
<dbReference type="PANTHER" id="PTHR43289:SF6">
    <property type="entry name" value="SERINE_THREONINE-PROTEIN KINASE NEKL-3"/>
    <property type="match status" value="1"/>
</dbReference>
<keyword evidence="2" id="KW-0723">Serine/threonine-protein kinase</keyword>
<keyword evidence="5 10" id="KW-0418">Kinase</keyword>
<dbReference type="PROSITE" id="PS00108">
    <property type="entry name" value="PROTEIN_KINASE_ST"/>
    <property type="match status" value="1"/>
</dbReference>
<dbReference type="InterPro" id="IPR000719">
    <property type="entry name" value="Prot_kinase_dom"/>
</dbReference>
<evidence type="ECO:0000256" key="1">
    <source>
        <dbReference type="ARBA" id="ARBA00012513"/>
    </source>
</evidence>
<feature type="region of interest" description="Disordered" evidence="7">
    <location>
        <begin position="358"/>
        <end position="378"/>
    </location>
</feature>
<feature type="domain" description="Protein kinase" evidence="9">
    <location>
        <begin position="326"/>
        <end position="631"/>
    </location>
</feature>
<evidence type="ECO:0000313" key="10">
    <source>
        <dbReference type="EMBL" id="MDT0353851.1"/>
    </source>
</evidence>
<dbReference type="SUPFAM" id="SSF48452">
    <property type="entry name" value="TPR-like"/>
    <property type="match status" value="1"/>
</dbReference>
<keyword evidence="6" id="KW-0067">ATP-binding</keyword>
<dbReference type="InterPro" id="IPR003688">
    <property type="entry name" value="TraG/VirD4"/>
</dbReference>
<evidence type="ECO:0000256" key="3">
    <source>
        <dbReference type="ARBA" id="ARBA00022679"/>
    </source>
</evidence>
<evidence type="ECO:0000256" key="2">
    <source>
        <dbReference type="ARBA" id="ARBA00022527"/>
    </source>
</evidence>
<keyword evidence="8" id="KW-0472">Membrane</keyword>
<dbReference type="EC" id="2.7.11.1" evidence="1"/>
<protein>
    <recommendedName>
        <fullName evidence="1">non-specific serine/threonine protein kinase</fullName>
        <ecNumber evidence="1">2.7.11.1</ecNumber>
    </recommendedName>
</protein>
<dbReference type="SUPFAM" id="SSF56112">
    <property type="entry name" value="Protein kinase-like (PK-like)"/>
    <property type="match status" value="1"/>
</dbReference>
<accession>A0ABU2NJD2</accession>
<evidence type="ECO:0000256" key="6">
    <source>
        <dbReference type="ARBA" id="ARBA00022840"/>
    </source>
</evidence>
<evidence type="ECO:0000313" key="11">
    <source>
        <dbReference type="Proteomes" id="UP001183202"/>
    </source>
</evidence>
<reference evidence="11" key="1">
    <citation type="submission" date="2023-07" db="EMBL/GenBank/DDBJ databases">
        <title>30 novel species of actinomycetes from the DSMZ collection.</title>
        <authorList>
            <person name="Nouioui I."/>
        </authorList>
    </citation>
    <scope>NUCLEOTIDE SEQUENCE [LARGE SCALE GENOMIC DNA]</scope>
    <source>
        <strain evidence="11">DSM 45834</strain>
    </source>
</reference>
<dbReference type="Gene3D" id="3.30.200.20">
    <property type="entry name" value="Phosphorylase Kinase, domain 1"/>
    <property type="match status" value="1"/>
</dbReference>
<dbReference type="GO" id="GO:0016301">
    <property type="term" value="F:kinase activity"/>
    <property type="evidence" value="ECO:0007669"/>
    <property type="project" value="UniProtKB-KW"/>
</dbReference>
<dbReference type="PROSITE" id="PS50011">
    <property type="entry name" value="PROTEIN_KINASE_DOM"/>
    <property type="match status" value="1"/>
</dbReference>
<dbReference type="InterPro" id="IPR011009">
    <property type="entry name" value="Kinase-like_dom_sf"/>
</dbReference>